<accession>A0ACC2NW38</accession>
<gene>
    <name evidence="1" type="ORF">QAD02_011196</name>
</gene>
<reference evidence="1" key="1">
    <citation type="submission" date="2023-04" db="EMBL/GenBank/DDBJ databases">
        <title>A chromosome-level genome assembly of the parasitoid wasp Eretmocerus hayati.</title>
        <authorList>
            <person name="Zhong Y."/>
            <person name="Liu S."/>
            <person name="Liu Y."/>
        </authorList>
    </citation>
    <scope>NUCLEOTIDE SEQUENCE</scope>
    <source>
        <strain evidence="1">ZJU_SS_LIU_2023</strain>
    </source>
</reference>
<proteinExistence type="predicted"/>
<keyword evidence="2" id="KW-1185">Reference proteome</keyword>
<evidence type="ECO:0000313" key="1">
    <source>
        <dbReference type="EMBL" id="KAJ8675410.1"/>
    </source>
</evidence>
<name>A0ACC2NW38_9HYME</name>
<dbReference type="EMBL" id="CM056742">
    <property type="protein sequence ID" value="KAJ8675410.1"/>
    <property type="molecule type" value="Genomic_DNA"/>
</dbReference>
<dbReference type="Proteomes" id="UP001239111">
    <property type="component" value="Chromosome 2"/>
</dbReference>
<comment type="caution">
    <text evidence="1">The sequence shown here is derived from an EMBL/GenBank/DDBJ whole genome shotgun (WGS) entry which is preliminary data.</text>
</comment>
<evidence type="ECO:0000313" key="2">
    <source>
        <dbReference type="Proteomes" id="UP001239111"/>
    </source>
</evidence>
<protein>
    <submittedName>
        <fullName evidence="1">Uncharacterized protein</fullName>
    </submittedName>
</protein>
<sequence>MYRLRLCARLTTKLCKPQDTVPVYHRNISRWIRPTLIELTHRKKRWHKPIRSPRNEFIEWNREAEVYAFNNRLSEKFDLNLLERAFTHRSYVIQEEEEQKKVGIDNPMLDFEDNLELISEGKEITPLLIENYLHSALPLAPLECIHAFKNYLLSNEVLAATSSGIGTKDLVLTQEYPVDEETLANTFYALISALNRSVNLEHAGIFVRDILISRLAEKDLIELWSPENPLEILNDILIRESRKEAEPRVIAQTGINTLLPVYHIAVYSNKEFLGSGIGETVDEGVSLAALNALLRMFGLLDSSNPLRCNLKIDEPDSKNLPLQEWSRSKI</sequence>
<organism evidence="1 2">
    <name type="scientific">Eretmocerus hayati</name>
    <dbReference type="NCBI Taxonomy" id="131215"/>
    <lineage>
        <taxon>Eukaryota</taxon>
        <taxon>Metazoa</taxon>
        <taxon>Ecdysozoa</taxon>
        <taxon>Arthropoda</taxon>
        <taxon>Hexapoda</taxon>
        <taxon>Insecta</taxon>
        <taxon>Pterygota</taxon>
        <taxon>Neoptera</taxon>
        <taxon>Endopterygota</taxon>
        <taxon>Hymenoptera</taxon>
        <taxon>Apocrita</taxon>
        <taxon>Proctotrupomorpha</taxon>
        <taxon>Chalcidoidea</taxon>
        <taxon>Aphelinidae</taxon>
        <taxon>Aphelininae</taxon>
        <taxon>Eretmocerus</taxon>
    </lineage>
</organism>